<reference evidence="5 6" key="1">
    <citation type="journal article" date="2012" name="Science">
        <title>Ecological populations of bacteria act as socially cohesive units of antibiotic production and resistance.</title>
        <authorList>
            <person name="Cordero O.X."/>
            <person name="Wildschutte H."/>
            <person name="Kirkup B."/>
            <person name="Proehl S."/>
            <person name="Ngo L."/>
            <person name="Hussain F."/>
            <person name="Le Roux F."/>
            <person name="Mincer T."/>
            <person name="Polz M.F."/>
        </authorList>
    </citation>
    <scope>NUCLEOTIDE SEQUENCE [LARGE SCALE GENOMIC DNA]</scope>
    <source>
        <strain evidence="5 6">FF-454</strain>
    </source>
</reference>
<proteinExistence type="predicted"/>
<dbReference type="GO" id="GO:0006633">
    <property type="term" value="P:fatty acid biosynthetic process"/>
    <property type="evidence" value="ECO:0007669"/>
    <property type="project" value="UniProtKB-KW"/>
</dbReference>
<dbReference type="RefSeq" id="WP_016960872.1">
    <property type="nucleotide sequence ID" value="NZ_AJWN02000075.1"/>
</dbReference>
<evidence type="ECO:0000256" key="4">
    <source>
        <dbReference type="ARBA" id="ARBA00023160"/>
    </source>
</evidence>
<evidence type="ECO:0000256" key="3">
    <source>
        <dbReference type="ARBA" id="ARBA00023098"/>
    </source>
</evidence>
<keyword evidence="6" id="KW-1185">Reference proteome</keyword>
<sequence>MNYLAHLHVASCCQSQLLGNLLADFVRGKPDGHFQPQTVDGIYLHRYVDGYIDALDDIKVCRALFPPELYRYSAIALDIFWDHALVTHWEAFHDAPLELFVQQAEIACQHASDLEPSPLPERFAFMSEKMWREQWIQSYADINTLPFVLKRMSTRSPRMAPLADTAEVLIAHQVQLLDAFPSIYQQVLNAASTFSEIQQSNTKG</sequence>
<evidence type="ECO:0000313" key="6">
    <source>
        <dbReference type="Proteomes" id="UP000095039"/>
    </source>
</evidence>
<keyword evidence="1" id="KW-0444">Lipid biosynthesis</keyword>
<protein>
    <submittedName>
        <fullName evidence="5">ACP phosphodiesterase</fullName>
    </submittedName>
</protein>
<accession>A0A1E5C2V9</accession>
<keyword evidence="3" id="KW-0443">Lipid metabolism</keyword>
<keyword evidence="2" id="KW-0378">Hydrolase</keyword>
<dbReference type="PANTHER" id="PTHR38764">
    <property type="entry name" value="ACYL CARRIER PROTEIN PHOSPHODIESTERASE"/>
    <property type="match status" value="1"/>
</dbReference>
<keyword evidence="4" id="KW-0276">Fatty acid metabolism</keyword>
<evidence type="ECO:0000256" key="1">
    <source>
        <dbReference type="ARBA" id="ARBA00022516"/>
    </source>
</evidence>
<name>A0A1E5C2V9_9GAMM</name>
<dbReference type="PANTHER" id="PTHR38764:SF1">
    <property type="entry name" value="ACYL CARRIER PROTEIN PHOSPHODIESTERASE"/>
    <property type="match status" value="1"/>
</dbReference>
<dbReference type="PIRSF" id="PIRSF011489">
    <property type="entry name" value="DUF479"/>
    <property type="match status" value="1"/>
</dbReference>
<dbReference type="GO" id="GO:0008770">
    <property type="term" value="F:[acyl-carrier-protein] phosphodiesterase activity"/>
    <property type="evidence" value="ECO:0007669"/>
    <property type="project" value="InterPro"/>
</dbReference>
<dbReference type="Proteomes" id="UP000095039">
    <property type="component" value="Unassembled WGS sequence"/>
</dbReference>
<dbReference type="EMBL" id="AJWN02000075">
    <property type="protein sequence ID" value="OEE59840.1"/>
    <property type="molecule type" value="Genomic_DNA"/>
</dbReference>
<evidence type="ECO:0000256" key="2">
    <source>
        <dbReference type="ARBA" id="ARBA00022801"/>
    </source>
</evidence>
<comment type="caution">
    <text evidence="5">The sequence shown here is derived from an EMBL/GenBank/DDBJ whole genome shotgun (WGS) entry which is preliminary data.</text>
</comment>
<keyword evidence="4" id="KW-0275">Fatty acid biosynthesis</keyword>
<dbReference type="AlphaFoldDB" id="A0A1E5C2V9"/>
<dbReference type="InterPro" id="IPR007431">
    <property type="entry name" value="ACP_PD"/>
</dbReference>
<organism evidence="5 6">
    <name type="scientific">Enterovibrio norvegicus FF-454</name>
    <dbReference type="NCBI Taxonomy" id="1185651"/>
    <lineage>
        <taxon>Bacteria</taxon>
        <taxon>Pseudomonadati</taxon>
        <taxon>Pseudomonadota</taxon>
        <taxon>Gammaproteobacteria</taxon>
        <taxon>Vibrionales</taxon>
        <taxon>Vibrionaceae</taxon>
        <taxon>Enterovibrio</taxon>
    </lineage>
</organism>
<dbReference type="Pfam" id="PF04336">
    <property type="entry name" value="ACP_PD"/>
    <property type="match status" value="1"/>
</dbReference>
<evidence type="ECO:0000313" key="5">
    <source>
        <dbReference type="EMBL" id="OEE59840.1"/>
    </source>
</evidence>
<gene>
    <name evidence="5" type="ORF">A1OK_12940</name>
</gene>